<dbReference type="InterPro" id="IPR036860">
    <property type="entry name" value="SH2_dom_sf"/>
</dbReference>
<evidence type="ECO:0000256" key="12">
    <source>
        <dbReference type="SAM" id="Coils"/>
    </source>
</evidence>
<dbReference type="PRINTS" id="PR00109">
    <property type="entry name" value="TYRKINASE"/>
</dbReference>
<dbReference type="InterPro" id="IPR027267">
    <property type="entry name" value="AH/BAR_dom_sf"/>
</dbReference>
<evidence type="ECO:0000313" key="17">
    <source>
        <dbReference type="EnsemblMetazoa" id="AMEM014693-PA"/>
    </source>
</evidence>
<dbReference type="InterPro" id="IPR000980">
    <property type="entry name" value="SH2"/>
</dbReference>
<dbReference type="InterPro" id="IPR001245">
    <property type="entry name" value="Ser-Thr/Tyr_kinase_cat_dom"/>
</dbReference>
<dbReference type="Gene3D" id="1.20.1270.60">
    <property type="entry name" value="Arfaptin homology (AH) domain/BAR domain"/>
    <property type="match status" value="1"/>
</dbReference>
<evidence type="ECO:0000256" key="8">
    <source>
        <dbReference type="ARBA" id="ARBA00051245"/>
    </source>
</evidence>
<evidence type="ECO:0000313" key="18">
    <source>
        <dbReference type="Proteomes" id="UP000075903"/>
    </source>
</evidence>
<evidence type="ECO:0000256" key="3">
    <source>
        <dbReference type="ARBA" id="ARBA00022679"/>
    </source>
</evidence>
<evidence type="ECO:0000259" key="16">
    <source>
        <dbReference type="PROSITE" id="PS51741"/>
    </source>
</evidence>
<dbReference type="PROSITE" id="PS50011">
    <property type="entry name" value="PROTEIN_KINASE_DOM"/>
    <property type="match status" value="1"/>
</dbReference>
<feature type="compositionally biased region" description="Polar residues" evidence="13">
    <location>
        <begin position="593"/>
        <end position="603"/>
    </location>
</feature>
<feature type="compositionally biased region" description="Polar residues" evidence="13">
    <location>
        <begin position="260"/>
        <end position="275"/>
    </location>
</feature>
<dbReference type="PROSITE" id="PS51741">
    <property type="entry name" value="F_BAR"/>
    <property type="match status" value="1"/>
</dbReference>
<keyword evidence="2" id="KW-0597">Phosphoprotein</keyword>
<dbReference type="EC" id="2.7.10.2" evidence="1"/>
<feature type="region of interest" description="Disordered" evidence="13">
    <location>
        <begin position="708"/>
        <end position="885"/>
    </location>
</feature>
<dbReference type="FunFam" id="1.10.510.10:FF:000212">
    <property type="entry name" value="Tyrosine-protein kinase"/>
    <property type="match status" value="1"/>
</dbReference>
<organism evidence="17 18">
    <name type="scientific">Anopheles merus</name>
    <name type="common">Mosquito</name>
    <dbReference type="NCBI Taxonomy" id="30066"/>
    <lineage>
        <taxon>Eukaryota</taxon>
        <taxon>Metazoa</taxon>
        <taxon>Ecdysozoa</taxon>
        <taxon>Arthropoda</taxon>
        <taxon>Hexapoda</taxon>
        <taxon>Insecta</taxon>
        <taxon>Pterygota</taxon>
        <taxon>Neoptera</taxon>
        <taxon>Endopterygota</taxon>
        <taxon>Diptera</taxon>
        <taxon>Nematocera</taxon>
        <taxon>Culicoidea</taxon>
        <taxon>Culicidae</taxon>
        <taxon>Anophelinae</taxon>
        <taxon>Anopheles</taxon>
    </lineage>
</organism>
<dbReference type="PROSITE" id="PS00107">
    <property type="entry name" value="PROTEIN_KINASE_ATP"/>
    <property type="match status" value="1"/>
</dbReference>
<feature type="domain" description="SH2" evidence="14">
    <location>
        <begin position="1193"/>
        <end position="1284"/>
    </location>
</feature>
<reference evidence="17" key="1">
    <citation type="submission" date="2020-05" db="UniProtKB">
        <authorList>
            <consortium name="EnsemblMetazoa"/>
        </authorList>
    </citation>
    <scope>IDENTIFICATION</scope>
    <source>
        <strain evidence="17">MAF</strain>
    </source>
</reference>
<keyword evidence="3" id="KW-0808">Transferase</keyword>
<accession>A0A182VGQ8</accession>
<evidence type="ECO:0000256" key="6">
    <source>
        <dbReference type="ARBA" id="ARBA00022840"/>
    </source>
</evidence>
<evidence type="ECO:0000256" key="4">
    <source>
        <dbReference type="ARBA" id="ARBA00022741"/>
    </source>
</evidence>
<dbReference type="InterPro" id="IPR035849">
    <property type="entry name" value="Fes/Fps/Fer_SH2"/>
</dbReference>
<feature type="domain" description="Protein kinase" evidence="15">
    <location>
        <begin position="1296"/>
        <end position="1552"/>
    </location>
</feature>
<feature type="region of interest" description="Disordered" evidence="13">
    <location>
        <begin position="383"/>
        <end position="424"/>
    </location>
</feature>
<feature type="compositionally biased region" description="Polar residues" evidence="13">
    <location>
        <begin position="389"/>
        <end position="398"/>
    </location>
</feature>
<evidence type="ECO:0000259" key="15">
    <source>
        <dbReference type="PROSITE" id="PS50011"/>
    </source>
</evidence>
<dbReference type="GO" id="GO:0002009">
    <property type="term" value="P:morphogenesis of an epithelium"/>
    <property type="evidence" value="ECO:0007669"/>
    <property type="project" value="UniProtKB-ARBA"/>
</dbReference>
<sequence length="1557" mass="172886">MVERFATVPGKTAIVSTIDSAGERQDMRGDVLTEDVARKKSEYQKHLDYYKLLRGRFEEHIKSGRSGRKLDDVIDKYQKACRKLHQAHNEYVLLITEAVEVEKDFRTILLPGLLEHQQSLQEGFIQAWSNLLQEIANLSDMTSDKFVDIQRRIESSIAGINSTEEYREFTEKHKTSPTPPVIFQFDESLVEDSLGKLQANTLTVDNLTVDWLRGRQTELEGTIKDLQDRQSKLCGEPNGTNGATGSSPAAVSPASTPGTKPSTPILNGSSTSNGVHQGKDPATNKSSKELNTLRCQERQTLKLVDMIRSALNEVGCEELPSGCDDLSVEHLIENKKSVSQDLSVDSLQQQHTSTAMGLFSLRTGGGGGSSSGGMMSMLMDQLRRKSGPPTVSGSSSAGKTPRSGPTPVQTPKPGHRGATSTVTTNADSESVCSFVVCRERVQVASGDALPPSASDPTIRPAETADGATYAELLPARNDSDQRLSNVYVDMEACLLHELDVEQSFQYTNLSSCGPRQQPLIASAADESFGASCELPNPTNTDHQRHALQYRRLRTHASSEDSEVHLLNRQYPCQAADEPGAGEDDDEDDDGAASCTNADELNDSKNNLLREESFDENQRHQLSNCSAWRRKSTEEGETDGKYLTMRKEVAIPAPEAIPSQEAQWKSSIERHLDHIDALNQKLDEHQRLAARLSEEYEYIRVQTLTRPVVAPQPQKPLPGATKPPTQTFEKANSFREKIRRRIKGTKQDSDRQADRSVSPDNPDQPESFSGRLRSRITAHHSQRQFRLMKDTDSASPSTDRSIAERLPPGSSAAGRKKKKRKASKANRAARQQLSRGGPDGHQPERHQPLHPQQAFSEDELLAEEQPALSPEHSGGPRATAASGLGTSFSQTVRATWRELIHSTNKVKDSSMNLALRSDRPEEKLDLIAADPDRQGLLSIRFTFSDGGRKHQLVDGMMTSDMHTTADYCVPLLVARSEDTQLPAGSPDGDQRPETPVFAQRASKAGPSLKSNLRDKLTKLVHKKTASGGSVQSGGRSVGTAQEVCRTCSKRIVQRSGSDGGGGMHASRTVLDFRKEFPDIDICEGGHDHLDGATSEMINLEYEDIDVLTIKPHKLIDPSAEGGICIKRESSKQVQSRAMSSTEISTTASTTSSYETDSVYHNFLFPPRPPVRKKRIRTLLMMTLSTNRPLHEEEWFHGVLPREEVVRLLRNEGDFLVRETTRNDESQTVLSVCWNGHKHFIVQTTAEGHYRFEGPAFPSIQELIVHQYQSELPVTGRSGAVLRKPVLRERWELSNDDVILLDKIGRGNFGDVYKAKLKSSKNTLVAVKTCRMTLPEEQKRKFLQEGRILKQYDHPNIVKLIGICVQKQPIMIVMELVAGGSLLMFLRKNASTLGQRQMMGMCRDAAAGMRYLESKNCIHRDLAARNCLIGSENIVKISDFGMSREEEEYIVSGGMKQIPIKWTAPEALNFGKYTSLCDVWSYGILVWEIFSRGDTPYSGMSNSMARERIDEGYRMPAPEGAPPEMYRLMLKCWSYEPESRPHFDEICSVVDALLLCTKD</sequence>
<proteinExistence type="predicted"/>
<feature type="compositionally biased region" description="Low complexity" evidence="13">
    <location>
        <begin position="243"/>
        <end position="259"/>
    </location>
</feature>
<keyword evidence="4 11" id="KW-0547">Nucleotide-binding</keyword>
<evidence type="ECO:0000256" key="13">
    <source>
        <dbReference type="SAM" id="MobiDB-lite"/>
    </source>
</evidence>
<dbReference type="Gene3D" id="1.10.510.10">
    <property type="entry name" value="Transferase(Phosphotransferase) domain 1"/>
    <property type="match status" value="1"/>
</dbReference>
<evidence type="ECO:0000256" key="9">
    <source>
        <dbReference type="PROSITE-ProRule" id="PRU00191"/>
    </source>
</evidence>
<name>A0A182VGQ8_ANOME</name>
<dbReference type="SUPFAM" id="SSF56112">
    <property type="entry name" value="Protein kinase-like (PK-like)"/>
    <property type="match status" value="1"/>
</dbReference>
<dbReference type="Pfam" id="PF07714">
    <property type="entry name" value="PK_Tyr_Ser-Thr"/>
    <property type="match status" value="1"/>
</dbReference>
<dbReference type="SUPFAM" id="SSF55550">
    <property type="entry name" value="SH2 domain"/>
    <property type="match status" value="1"/>
</dbReference>
<dbReference type="PROSITE" id="PS50001">
    <property type="entry name" value="SH2"/>
    <property type="match status" value="1"/>
</dbReference>
<dbReference type="InterPro" id="IPR008266">
    <property type="entry name" value="Tyr_kinase_AS"/>
</dbReference>
<dbReference type="FunFam" id="3.30.505.10:FF:000051">
    <property type="entry name" value="Tyrosine-protein kinase"/>
    <property type="match status" value="1"/>
</dbReference>
<dbReference type="VEuPathDB" id="VectorBase:AMEM21_008773"/>
<dbReference type="InterPro" id="IPR000719">
    <property type="entry name" value="Prot_kinase_dom"/>
</dbReference>
<dbReference type="SMART" id="SM00219">
    <property type="entry name" value="TyrKc"/>
    <property type="match status" value="1"/>
</dbReference>
<dbReference type="InterPro" id="IPR017441">
    <property type="entry name" value="Protein_kinase_ATP_BS"/>
</dbReference>
<feature type="compositionally biased region" description="Basic and acidic residues" evidence="13">
    <location>
        <begin position="744"/>
        <end position="753"/>
    </location>
</feature>
<dbReference type="GO" id="GO:0005524">
    <property type="term" value="F:ATP binding"/>
    <property type="evidence" value="ECO:0007669"/>
    <property type="project" value="UniProtKB-UniRule"/>
</dbReference>
<feature type="compositionally biased region" description="Basic residues" evidence="13">
    <location>
        <begin position="813"/>
        <end position="823"/>
    </location>
</feature>
<keyword evidence="18" id="KW-1185">Reference proteome</keyword>
<dbReference type="CDD" id="cd10361">
    <property type="entry name" value="SH2_Fps_family"/>
    <property type="match status" value="1"/>
</dbReference>
<feature type="binding site" evidence="11">
    <location>
        <position position="1326"/>
    </location>
    <ligand>
        <name>ATP</name>
        <dbReference type="ChEBI" id="CHEBI:30616"/>
    </ligand>
</feature>
<dbReference type="SUPFAM" id="SSF103657">
    <property type="entry name" value="BAR/IMD domain-like"/>
    <property type="match status" value="1"/>
</dbReference>
<keyword evidence="9" id="KW-0727">SH2 domain</keyword>
<feature type="compositionally biased region" description="Polar residues" evidence="13">
    <location>
        <begin position="757"/>
        <end position="766"/>
    </location>
</feature>
<dbReference type="GO" id="GO:0004715">
    <property type="term" value="F:non-membrane spanning protein tyrosine kinase activity"/>
    <property type="evidence" value="ECO:0007669"/>
    <property type="project" value="UniProtKB-EC"/>
</dbReference>
<feature type="compositionally biased region" description="Acidic residues" evidence="13">
    <location>
        <begin position="579"/>
        <end position="590"/>
    </location>
</feature>
<dbReference type="Gene3D" id="3.30.505.10">
    <property type="entry name" value="SH2 domain"/>
    <property type="match status" value="1"/>
</dbReference>
<dbReference type="CDD" id="cd05041">
    <property type="entry name" value="PTKc_Fes_like"/>
    <property type="match status" value="1"/>
</dbReference>
<dbReference type="VEuPathDB" id="VectorBase:AMEM014693"/>
<dbReference type="InterPro" id="IPR020635">
    <property type="entry name" value="Tyr_kinase_cat_dom"/>
</dbReference>
<evidence type="ECO:0000256" key="1">
    <source>
        <dbReference type="ARBA" id="ARBA00011903"/>
    </source>
</evidence>
<keyword evidence="6 11" id="KW-0067">ATP-binding</keyword>
<evidence type="ECO:0000259" key="14">
    <source>
        <dbReference type="PROSITE" id="PS50001"/>
    </source>
</evidence>
<keyword evidence="5" id="KW-0418">Kinase</keyword>
<dbReference type="InterPro" id="IPR050198">
    <property type="entry name" value="Non-receptor_tyrosine_kinases"/>
</dbReference>
<dbReference type="Gene3D" id="3.30.200.20">
    <property type="entry name" value="Phosphorylase Kinase, domain 1"/>
    <property type="match status" value="1"/>
</dbReference>
<feature type="region of interest" description="Disordered" evidence="13">
    <location>
        <begin position="573"/>
        <end position="603"/>
    </location>
</feature>
<evidence type="ECO:0000256" key="2">
    <source>
        <dbReference type="ARBA" id="ARBA00022553"/>
    </source>
</evidence>
<protein>
    <recommendedName>
        <fullName evidence="1">non-specific protein-tyrosine kinase</fullName>
        <ecNumber evidence="1">2.7.10.2</ecNumber>
    </recommendedName>
</protein>
<dbReference type="SMART" id="SM00252">
    <property type="entry name" value="SH2"/>
    <property type="match status" value="1"/>
</dbReference>
<keyword evidence="7" id="KW-0829">Tyrosine-protein kinase</keyword>
<dbReference type="Proteomes" id="UP000075903">
    <property type="component" value="Unassembled WGS sequence"/>
</dbReference>
<dbReference type="FunFam" id="3.30.200.20:FF:000089">
    <property type="entry name" value="Tyrosine-protein kinase"/>
    <property type="match status" value="1"/>
</dbReference>
<dbReference type="PROSITE" id="PS00109">
    <property type="entry name" value="PROTEIN_KINASE_TYR"/>
    <property type="match status" value="1"/>
</dbReference>
<evidence type="ECO:0000256" key="10">
    <source>
        <dbReference type="PROSITE-ProRule" id="PRU01077"/>
    </source>
</evidence>
<dbReference type="Pfam" id="PF00017">
    <property type="entry name" value="SH2"/>
    <property type="match status" value="1"/>
</dbReference>
<evidence type="ECO:0000256" key="7">
    <source>
        <dbReference type="ARBA" id="ARBA00023137"/>
    </source>
</evidence>
<feature type="domain" description="F-BAR" evidence="16">
    <location>
        <begin position="1"/>
        <end position="165"/>
    </location>
</feature>
<feature type="compositionally biased region" description="Basic residues" evidence="13">
    <location>
        <begin position="771"/>
        <end position="782"/>
    </location>
</feature>
<keyword evidence="10 12" id="KW-0175">Coiled coil</keyword>
<dbReference type="InterPro" id="IPR011009">
    <property type="entry name" value="Kinase-like_dom_sf"/>
</dbReference>
<feature type="coiled-coil region" evidence="12">
    <location>
        <begin position="667"/>
        <end position="694"/>
    </location>
</feature>
<evidence type="ECO:0000256" key="11">
    <source>
        <dbReference type="PROSITE-ProRule" id="PRU10141"/>
    </source>
</evidence>
<dbReference type="InterPro" id="IPR031160">
    <property type="entry name" value="F_BAR_dom"/>
</dbReference>
<evidence type="ECO:0000256" key="5">
    <source>
        <dbReference type="ARBA" id="ARBA00022777"/>
    </source>
</evidence>
<dbReference type="EnsemblMetazoa" id="AMEM014693-RA">
    <property type="protein sequence ID" value="AMEM014693-PA"/>
    <property type="gene ID" value="AMEM014693"/>
</dbReference>
<comment type="catalytic activity">
    <reaction evidence="8">
        <text>L-tyrosyl-[protein] + ATP = O-phospho-L-tyrosyl-[protein] + ADP + H(+)</text>
        <dbReference type="Rhea" id="RHEA:10596"/>
        <dbReference type="Rhea" id="RHEA-COMP:10136"/>
        <dbReference type="Rhea" id="RHEA-COMP:20101"/>
        <dbReference type="ChEBI" id="CHEBI:15378"/>
        <dbReference type="ChEBI" id="CHEBI:30616"/>
        <dbReference type="ChEBI" id="CHEBI:46858"/>
        <dbReference type="ChEBI" id="CHEBI:61978"/>
        <dbReference type="ChEBI" id="CHEBI:456216"/>
        <dbReference type="EC" id="2.7.10.2"/>
    </reaction>
</comment>
<feature type="region of interest" description="Disordered" evidence="13">
    <location>
        <begin position="231"/>
        <end position="291"/>
    </location>
</feature>
<dbReference type="STRING" id="30066.A0A182VGQ8"/>
<dbReference type="PANTHER" id="PTHR24418">
    <property type="entry name" value="TYROSINE-PROTEIN KINASE"/>
    <property type="match status" value="1"/>
</dbReference>